<sequence length="71" mass="8207">MEKLTLIHNDYEAVLEKIELFIYIDNFYMAKAEIDQLMQKVTQTEEKISKLVIALGAVVVMIISLTIMMIN</sequence>
<keyword evidence="1" id="KW-0812">Transmembrane</keyword>
<evidence type="ECO:0000256" key="1">
    <source>
        <dbReference type="SAM" id="Phobius"/>
    </source>
</evidence>
<name>A0AAU9SAH4_THLAR</name>
<keyword evidence="3" id="KW-1185">Reference proteome</keyword>
<organism evidence="2 3">
    <name type="scientific">Thlaspi arvense</name>
    <name type="common">Field penny-cress</name>
    <dbReference type="NCBI Taxonomy" id="13288"/>
    <lineage>
        <taxon>Eukaryota</taxon>
        <taxon>Viridiplantae</taxon>
        <taxon>Streptophyta</taxon>
        <taxon>Embryophyta</taxon>
        <taxon>Tracheophyta</taxon>
        <taxon>Spermatophyta</taxon>
        <taxon>Magnoliopsida</taxon>
        <taxon>eudicotyledons</taxon>
        <taxon>Gunneridae</taxon>
        <taxon>Pentapetalae</taxon>
        <taxon>rosids</taxon>
        <taxon>malvids</taxon>
        <taxon>Brassicales</taxon>
        <taxon>Brassicaceae</taxon>
        <taxon>Thlaspideae</taxon>
        <taxon>Thlaspi</taxon>
    </lineage>
</organism>
<dbReference type="AlphaFoldDB" id="A0AAU9SAH4"/>
<accession>A0AAU9SAH4</accession>
<keyword evidence="1" id="KW-1133">Transmembrane helix</keyword>
<dbReference type="EMBL" id="OU466860">
    <property type="protein sequence ID" value="CAH2061326.1"/>
    <property type="molecule type" value="Genomic_DNA"/>
</dbReference>
<feature type="transmembrane region" description="Helical" evidence="1">
    <location>
        <begin position="48"/>
        <end position="70"/>
    </location>
</feature>
<proteinExistence type="predicted"/>
<reference evidence="2 3" key="1">
    <citation type="submission" date="2022-03" db="EMBL/GenBank/DDBJ databases">
        <authorList>
            <person name="Nunn A."/>
            <person name="Chopra R."/>
            <person name="Nunn A."/>
            <person name="Contreras Garrido A."/>
        </authorList>
    </citation>
    <scope>NUCLEOTIDE SEQUENCE [LARGE SCALE GENOMIC DNA]</scope>
</reference>
<dbReference type="Proteomes" id="UP000836841">
    <property type="component" value="Chromosome 4"/>
</dbReference>
<protein>
    <submittedName>
        <fullName evidence="2">Uncharacterized protein</fullName>
    </submittedName>
</protein>
<evidence type="ECO:0000313" key="3">
    <source>
        <dbReference type="Proteomes" id="UP000836841"/>
    </source>
</evidence>
<evidence type="ECO:0000313" key="2">
    <source>
        <dbReference type="EMBL" id="CAH2061326.1"/>
    </source>
</evidence>
<keyword evidence="1" id="KW-0472">Membrane</keyword>
<gene>
    <name evidence="2" type="ORF">TAV2_LOCUS14238</name>
</gene>